<feature type="compositionally biased region" description="Polar residues" evidence="7">
    <location>
        <begin position="2559"/>
        <end position="2568"/>
    </location>
</feature>
<dbReference type="SMART" id="SM00242">
    <property type="entry name" value="MYSc"/>
    <property type="match status" value="1"/>
</dbReference>
<reference evidence="10" key="1">
    <citation type="submission" date="2020-08" db="EMBL/GenBank/DDBJ databases">
        <title>Chromosome-level assembly of Southern catfish (Silurus meridionalis) provides insights into visual adaptation to the nocturnal and benthic lifestyles.</title>
        <authorList>
            <person name="Zhang Y."/>
            <person name="Wang D."/>
            <person name="Peng Z."/>
        </authorList>
    </citation>
    <scope>NUCLEOTIDE SEQUENCE</scope>
    <source>
        <strain evidence="10">SWU-2019-XX</strain>
        <tissue evidence="10">Muscle</tissue>
    </source>
</reference>
<feature type="domain" description="PDZ" evidence="8">
    <location>
        <begin position="220"/>
        <end position="311"/>
    </location>
</feature>
<feature type="region of interest" description="Disordered" evidence="7">
    <location>
        <begin position="1"/>
        <end position="32"/>
    </location>
</feature>
<keyword evidence="3" id="KW-0175">Coiled coil</keyword>
<dbReference type="SUPFAM" id="SSF90257">
    <property type="entry name" value="Myosin rod fragments"/>
    <property type="match status" value="1"/>
</dbReference>
<feature type="compositionally biased region" description="Basic and acidic residues" evidence="7">
    <location>
        <begin position="650"/>
        <end position="669"/>
    </location>
</feature>
<dbReference type="GO" id="GO:0016460">
    <property type="term" value="C:myosin II complex"/>
    <property type="evidence" value="ECO:0007669"/>
    <property type="project" value="TreeGrafter"/>
</dbReference>
<feature type="binding site" evidence="6">
    <location>
        <begin position="996"/>
        <end position="1003"/>
    </location>
    <ligand>
        <name>ATP</name>
        <dbReference type="ChEBI" id="CHEBI:30616"/>
    </ligand>
</feature>
<evidence type="ECO:0000256" key="4">
    <source>
        <dbReference type="ARBA" id="ARBA00023123"/>
    </source>
</evidence>
<feature type="compositionally biased region" description="Basic and acidic residues" evidence="7">
    <location>
        <begin position="2900"/>
        <end position="2909"/>
    </location>
</feature>
<dbReference type="InterPro" id="IPR001478">
    <property type="entry name" value="PDZ"/>
</dbReference>
<feature type="region of interest" description="Disordered" evidence="7">
    <location>
        <begin position="2484"/>
        <end position="2588"/>
    </location>
</feature>
<keyword evidence="4 6" id="KW-0518">Myosin</keyword>
<accession>A0A8T0B4Q8</accession>
<comment type="caution">
    <text evidence="10">The sequence shown here is derived from an EMBL/GenBank/DDBJ whole genome shotgun (WGS) entry which is preliminary data.</text>
</comment>
<keyword evidence="11" id="KW-1185">Reference proteome</keyword>
<dbReference type="SUPFAM" id="SSF52540">
    <property type="entry name" value="P-loop containing nucleoside triphosphate hydrolases"/>
    <property type="match status" value="1"/>
</dbReference>
<dbReference type="GO" id="GO:0051015">
    <property type="term" value="F:actin filament binding"/>
    <property type="evidence" value="ECO:0007669"/>
    <property type="project" value="TreeGrafter"/>
</dbReference>
<dbReference type="PROSITE" id="PS50096">
    <property type="entry name" value="IQ"/>
    <property type="match status" value="1"/>
</dbReference>
<dbReference type="GO" id="GO:0005737">
    <property type="term" value="C:cytoplasm"/>
    <property type="evidence" value="ECO:0007669"/>
    <property type="project" value="TreeGrafter"/>
</dbReference>
<feature type="region of interest" description="Disordered" evidence="7">
    <location>
        <begin position="2602"/>
        <end position="2740"/>
    </location>
</feature>
<feature type="compositionally biased region" description="Basic and acidic residues" evidence="7">
    <location>
        <begin position="676"/>
        <end position="692"/>
    </location>
</feature>
<dbReference type="PRINTS" id="PR00193">
    <property type="entry name" value="MYOSINHEAVY"/>
</dbReference>
<dbReference type="Pfam" id="PF00612">
    <property type="entry name" value="IQ"/>
    <property type="match status" value="1"/>
</dbReference>
<feature type="compositionally biased region" description="Basic and acidic residues" evidence="7">
    <location>
        <begin position="2538"/>
        <end position="2556"/>
    </location>
</feature>
<evidence type="ECO:0000256" key="3">
    <source>
        <dbReference type="ARBA" id="ARBA00023054"/>
    </source>
</evidence>
<feature type="compositionally biased region" description="Polar residues" evidence="7">
    <location>
        <begin position="443"/>
        <end position="458"/>
    </location>
</feature>
<dbReference type="SMART" id="SM00228">
    <property type="entry name" value="PDZ"/>
    <property type="match status" value="1"/>
</dbReference>
<feature type="region of interest" description="Disordered" evidence="7">
    <location>
        <begin position="576"/>
        <end position="716"/>
    </location>
</feature>
<feature type="region of interest" description="Disordered" evidence="7">
    <location>
        <begin position="438"/>
        <end position="550"/>
    </location>
</feature>
<dbReference type="PANTHER" id="PTHR45615:SF13">
    <property type="entry name" value="UNCONVENTIONAL MYOSIN-XVIIIA"/>
    <property type="match status" value="1"/>
</dbReference>
<evidence type="ECO:0000313" key="11">
    <source>
        <dbReference type="Proteomes" id="UP000606274"/>
    </source>
</evidence>
<evidence type="ECO:0000313" key="10">
    <source>
        <dbReference type="EMBL" id="KAF7700013.1"/>
    </source>
</evidence>
<feature type="compositionally biased region" description="Basic and acidic residues" evidence="7">
    <location>
        <begin position="2648"/>
        <end position="2659"/>
    </location>
</feature>
<feature type="region of interest" description="Disordered" evidence="7">
    <location>
        <begin position="2378"/>
        <end position="2406"/>
    </location>
</feature>
<dbReference type="InterPro" id="IPR036034">
    <property type="entry name" value="PDZ_sf"/>
</dbReference>
<dbReference type="Gene3D" id="2.30.42.10">
    <property type="match status" value="1"/>
</dbReference>
<feature type="compositionally biased region" description="Low complexity" evidence="7">
    <location>
        <begin position="590"/>
        <end position="599"/>
    </location>
</feature>
<dbReference type="GO" id="GO:0005524">
    <property type="term" value="F:ATP binding"/>
    <property type="evidence" value="ECO:0007669"/>
    <property type="project" value="UniProtKB-UniRule"/>
</dbReference>
<feature type="compositionally biased region" description="Basic and acidic residues" evidence="7">
    <location>
        <begin position="1968"/>
        <end position="1990"/>
    </location>
</feature>
<feature type="region of interest" description="Disordered" evidence="7">
    <location>
        <begin position="1968"/>
        <end position="2011"/>
    </location>
</feature>
<sequence length="3014" mass="338632">MFNLIKKDKEKDAGRKKDKKDKRERMSAAELRSLDEMSMRRGFFNLNRSSKRDSRNKLEISNPIPIKVASSMELTLNDIESDGFSNRSSVVLDLEQLSAASSSDDLKGDYGSSVRERAAKFGPLASHSSQMSQIMKRFSFSQRSKEESTSEGSTPSGQNSAAPSPQVENKLMDPERKQSLQQQTAADGKKVRIPEMVEKTFPASLRLPAVVPPPTPEIRELELQRRNTGDFGFSLRRTTMLDRAADGSVYRRVVHFAEPGAGTKDLALGLVPGDRLVEINGRNVESKSRDEIVEMIRQSGDSVRLKVQPILELSELSRCWLRNTDGLRRDALDSSMVVVCVEIPLIPVGSEFIGYKLLKRVLVHLAVWTEPKHPEQIGDLAMKQETRDCGGHAPTCSDLPQTTRFKLVAQPELHGFPELLHIFHILVLELDPVKEETKAVPKSSDSNGSLQSRSQSVPSLDPAKVLLRTKSPPSAQEPPGHAPSQPRERLKSPSPTRNRFSIIKNPEPSSIQERFKSPEPRPDLQSREPITNGESKTKASVASNTITTGSARQPENVVKVVKRVVKRVEPVHEDNAAASTIAPFSQTSNEPPKSSSEPPKSMPASVPKVTKMPMFSFKHDSVKKEEKDAISTGLSSLMSRGRSRVLRPRPCKEEKQEHKKEVFSEDKESSQATEKSVQKPETSESMHPKPEENTMPFSPPTSPATSSSVNSPVTPPVGFIHAPKRVPVPKPSTMVPSAGFIPKATEVLKTPTVSPPPASIPDPKPASAVPKPVPVTPEIPPVLPPVKSTIISCPRFTPTHKPLATNSLKGQVEEDAVAILQAAHAAAAQPKVKTEEQIAAEQAWYGSEKVWLVHKDGFSLATMLKTEAGSLPEGKVKIRLEHDGTVLDVDEDDVEKANPPSFDRSEDLATLLYLNESSVMHCLRQRYGGNLIHTYAGPSIVVINPISAPSMYSEKVMHMFKGCRREDTAPHIYAVAQSAYRNLLTTRQDQSIVLLGKTGSGKTTNCQHLVQYLLSIAGSTGKIFSAEKWQAVNTILEAFGNCATSMNSNASRFSQIVSLDFDQTGQVASASIQTMLLEKLRVAKRPGAESTYNIFYYMMAGADNTLRTELHFNHFAENNTFGIMPHSKSEDKQKAAQQFTKLQAAMKVLGVTADEQKALWLILGAIYHLGAAGATKVYERVSVQLFVFVCYDVDVLTSPFPIACCMPLNAETEEAGRKQFARHEWAQKAAYLLGCTLEELSSSIFKHHPKGTLQRSTSFRQGPDDIGGGESPGTKITAQECLEAMAAGLYGELFTLVISLINRALKSSQHSLCSLLIVDTPGFQNPRLAKRGATFEELCHNYAQERLQALFQERTFVQELERYKEENIELALDDIEPSTSLSVAAIDQASTQALVRTLARTDEARGLLWLMEEEALQPGGSEASLLERLFSYYGPTEGEGTGPKLLLKSEKQHHFLLGHSHGTDWVEYDVLGWLCHAKQNPASQNAVTLLQDSQKKNISGLFMGRSGGATVLSGSIAGLEGGSQLALRRATSMRKTFTTGMAAVKKKSLCIQIKLQVDALIDTVRRSKVHFIHCLLPKAEALSGELRVHGESCDTGLMQLDLVLLRAQLRGSKLLDALRIYRQGYPDHMVFSEFRRRFDVLAPHLTKKHGRNYIVTDEKRAVEELLEFLELEKSSYHMGLSRVFFRAGVLAKLEEQRDLQTRRNITLFQATCRGYLARQAFKKRKIQDLAIRCIQKNIKKNRGVKDWPWWKVFTTVRPLIQVQLSEEQIRGKDEEIQQLKLKVEKVEKERNELRLNTDRLESRITELSSELADERNTGESASQLLESETSERLRFEKDMKDLQAKYDSMKKQMESMEMEVMETRLIHASELNGEMDDDDAGKWHHFERKALERGEWRLKYERAVREIEFTKKRLQQEFDDKLEVEQQNKRQLERRLTDMQADNEEVQRVMQQLKKKCQKLTAELQDTKLHLEGQQSRNHELEKKQRKFDSEQTQSQEEVQKERSQREKLSREKDVLTGEVFSVRQQLEDKDLEMCALNLKLEQMEAELQDLNSQESKDEASLAKVKKQLRDLEAKVKDQEEELDEQAGTIQMLEQAKLRLEMEMERLRHTHSKEIESKDDEVEEIRQSCSKKLKQMEVQLEEEYEDKQKVLRERRELEAKLLAAQDQVSHRDVETEKRLRKDLKRTKALLADAQIMLDHLKNNAPSKREIAQLKNQLEESEFTCAAAVKARKAMEVEIEDLHVQMDDISKAKQTLEEQLSRVQREKNDLQSRMEEDQEDMNELMKKHKAAVAQSSQSLAQVSELQSQLEEAMKEKQEVQEKLTALQSQLEFQEQSMVEKSLVSRQEAKIREIETKLEFEKTQVKRLESLVSRLKENLEKLTEERDHRSTSENREKEQNKRLQRQIRDLKEEMGELAKKEAEASRKKHELEMDIESLEAGNQSLQADLKLAFKRIGDLQAAIEDEMESDDNEDLINSLQDMVTKYQKRKNRTEGDSDSCSEVDDRVDGVKSWLSKSKGSAKNLSDDGNLKSSRYAANSDAKEGKEWQESGKEGKGLDQSRPVSVMSSLSYRKRSNLKDSLGGKGDEGSLFSALKEQDGALELSSFRKSKAKQPDSRDSYSVNSWRKDDLDDRGSVISQAYSEAASRARKSMDSRWSEIDNKSVVSSVGPSRASWLDDDDDDVKSSVSTASMLSRHRSMSRLDERQSERGSAVSPSLSCRSPGSVSQRSPGSVSRADSRMSVARSCRLSEFDMEDDSMSVAYSELNSKSYSSHHSSSGRSISMPPRARTTDSDLPDASDLKPVSHRNYLDPDLEAAINEVLSFKPVKFKRSSLEDSEAETGKQSNCRNEDEDEVKSVRSGRDSSRSSASLRRSASAADVHRSSSSLSTRSRKKSKSRKKRSHSSDSSENERRRRRSKKKGKKKKSKKESSSSSSSSSSESQTSSESDSSSGTSTISYKSANSIKRAPGRQASASEDEREPGGSSEAAPPISKKQEKKRKKNVDSVMMKYLYRADSD</sequence>
<feature type="region of interest" description="Disordered" evidence="7">
    <location>
        <begin position="2826"/>
        <end position="3014"/>
    </location>
</feature>
<dbReference type="InterPro" id="IPR057772">
    <property type="entry name" value="SH3_Myo18a"/>
</dbReference>
<comment type="caution">
    <text evidence="6">Lacks conserved residue(s) required for the propagation of feature annotation.</text>
</comment>
<keyword evidence="5 6" id="KW-0505">Motor protein</keyword>
<evidence type="ECO:0008006" key="12">
    <source>
        <dbReference type="Google" id="ProtNLM"/>
    </source>
</evidence>
<dbReference type="SUPFAM" id="SSF50156">
    <property type="entry name" value="PDZ domain-like"/>
    <property type="match status" value="1"/>
</dbReference>
<dbReference type="Gene3D" id="4.10.270.10">
    <property type="entry name" value="Myosin, subunit A"/>
    <property type="match status" value="1"/>
</dbReference>
<feature type="compositionally biased region" description="Low complexity" evidence="7">
    <location>
        <begin position="2764"/>
        <end position="2780"/>
    </location>
</feature>
<dbReference type="GO" id="GO:0048731">
    <property type="term" value="P:system development"/>
    <property type="evidence" value="ECO:0007669"/>
    <property type="project" value="UniProtKB-ARBA"/>
</dbReference>
<dbReference type="FunFam" id="2.30.42.10:FF:000059">
    <property type="entry name" value="unconventional myosin-XVIIIa isoform X1"/>
    <property type="match status" value="1"/>
</dbReference>
<feature type="compositionally biased region" description="Basic and acidic residues" evidence="7">
    <location>
        <begin position="2852"/>
        <end position="2862"/>
    </location>
</feature>
<feature type="compositionally biased region" description="Basic and acidic residues" evidence="7">
    <location>
        <begin position="513"/>
        <end position="526"/>
    </location>
</feature>
<dbReference type="PROSITE" id="PS50106">
    <property type="entry name" value="PDZ"/>
    <property type="match status" value="1"/>
</dbReference>
<dbReference type="CDD" id="cd01386">
    <property type="entry name" value="MYSc_Myo18"/>
    <property type="match status" value="1"/>
</dbReference>
<feature type="compositionally biased region" description="Basic and acidic residues" evidence="7">
    <location>
        <begin position="617"/>
        <end position="629"/>
    </location>
</feature>
<dbReference type="Gene3D" id="3.30.70.1590">
    <property type="match status" value="1"/>
</dbReference>
<evidence type="ECO:0000256" key="2">
    <source>
        <dbReference type="ARBA" id="ARBA00022840"/>
    </source>
</evidence>
<dbReference type="Pfam" id="PF00595">
    <property type="entry name" value="PDZ"/>
    <property type="match status" value="1"/>
</dbReference>
<dbReference type="Gene3D" id="1.20.58.530">
    <property type="match status" value="1"/>
</dbReference>
<dbReference type="FunFam" id="1.20.58.530:FF:000011">
    <property type="entry name" value="unconventional myosin-XVIIIa isoform X2"/>
    <property type="match status" value="1"/>
</dbReference>
<feature type="compositionally biased region" description="Polar residues" evidence="7">
    <location>
        <begin position="528"/>
        <end position="550"/>
    </location>
</feature>
<dbReference type="FunFam" id="4.10.270.10:FF:000002">
    <property type="entry name" value="unconventional myosin-XVIIIa isoform X1"/>
    <property type="match status" value="1"/>
</dbReference>
<feature type="region of interest" description="Disordered" evidence="7">
    <location>
        <begin position="1253"/>
        <end position="1272"/>
    </location>
</feature>
<dbReference type="Gene3D" id="3.40.850.10">
    <property type="entry name" value="Kinesin motor domain"/>
    <property type="match status" value="1"/>
</dbReference>
<feature type="compositionally biased region" description="Polar residues" evidence="7">
    <location>
        <begin position="158"/>
        <end position="167"/>
    </location>
</feature>
<keyword evidence="1 6" id="KW-0547">Nucleotide-binding</keyword>
<dbReference type="InterPro" id="IPR036961">
    <property type="entry name" value="Kinesin_motor_dom_sf"/>
</dbReference>
<protein>
    <recommendedName>
        <fullName evidence="12">Unconventional myosin-XVIIIa-like</fullName>
    </recommendedName>
</protein>
<feature type="compositionally biased region" description="Polar residues" evidence="7">
    <location>
        <begin position="2711"/>
        <end position="2730"/>
    </location>
</feature>
<gene>
    <name evidence="10" type="ORF">HF521_002971</name>
</gene>
<dbReference type="GO" id="GO:0003774">
    <property type="term" value="F:cytoskeletal motor activity"/>
    <property type="evidence" value="ECO:0007669"/>
    <property type="project" value="UniProtKB-UniRule"/>
</dbReference>
<dbReference type="InterPro" id="IPR001609">
    <property type="entry name" value="Myosin_head_motor_dom-like"/>
</dbReference>
<dbReference type="GO" id="GO:0032982">
    <property type="term" value="C:myosin filament"/>
    <property type="evidence" value="ECO:0007669"/>
    <property type="project" value="TreeGrafter"/>
</dbReference>
<dbReference type="EMBL" id="JABFDY010000012">
    <property type="protein sequence ID" value="KAF7700013.1"/>
    <property type="molecule type" value="Genomic_DNA"/>
</dbReference>
<dbReference type="Pfam" id="PF24556">
    <property type="entry name" value="SH3_Myosin-XVIIIa"/>
    <property type="match status" value="1"/>
</dbReference>
<dbReference type="Gene3D" id="1.20.120.720">
    <property type="entry name" value="Myosin VI head, motor domain, U50 subdomain"/>
    <property type="match status" value="1"/>
</dbReference>
<evidence type="ECO:0000259" key="8">
    <source>
        <dbReference type="PROSITE" id="PS50106"/>
    </source>
</evidence>
<dbReference type="GO" id="GO:0031032">
    <property type="term" value="P:actomyosin structure organization"/>
    <property type="evidence" value="ECO:0007669"/>
    <property type="project" value="TreeGrafter"/>
</dbReference>
<feature type="compositionally biased region" description="Basic and acidic residues" evidence="7">
    <location>
        <begin position="1998"/>
        <end position="2011"/>
    </location>
</feature>
<dbReference type="Pfam" id="PF01576">
    <property type="entry name" value="Myosin_tail_1"/>
    <property type="match status" value="1"/>
</dbReference>
<dbReference type="InterPro" id="IPR036064">
    <property type="entry name" value="MYSc_Myo18"/>
</dbReference>
<feature type="compositionally biased region" description="Basic residues" evidence="7">
    <location>
        <begin position="2910"/>
        <end position="2924"/>
    </location>
</feature>
<feature type="domain" description="Myosin motor" evidence="9">
    <location>
        <begin position="903"/>
        <end position="1698"/>
    </location>
</feature>
<feature type="compositionally biased region" description="Low complexity" evidence="7">
    <location>
        <begin position="703"/>
        <end position="712"/>
    </location>
</feature>
<dbReference type="InterPro" id="IPR027417">
    <property type="entry name" value="P-loop_NTPase"/>
</dbReference>
<organism evidence="10 11">
    <name type="scientific">Silurus meridionalis</name>
    <name type="common">Southern catfish</name>
    <name type="synonym">Silurus soldatovi meridionalis</name>
    <dbReference type="NCBI Taxonomy" id="175797"/>
    <lineage>
        <taxon>Eukaryota</taxon>
        <taxon>Metazoa</taxon>
        <taxon>Chordata</taxon>
        <taxon>Craniata</taxon>
        <taxon>Vertebrata</taxon>
        <taxon>Euteleostomi</taxon>
        <taxon>Actinopterygii</taxon>
        <taxon>Neopterygii</taxon>
        <taxon>Teleostei</taxon>
        <taxon>Ostariophysi</taxon>
        <taxon>Siluriformes</taxon>
        <taxon>Siluridae</taxon>
        <taxon>Silurus</taxon>
    </lineage>
</organism>
<dbReference type="SMART" id="SM00015">
    <property type="entry name" value="IQ"/>
    <property type="match status" value="1"/>
</dbReference>
<feature type="compositionally biased region" description="Basic residues" evidence="7">
    <location>
        <begin position="2887"/>
        <end position="2899"/>
    </location>
</feature>
<dbReference type="InterPro" id="IPR002928">
    <property type="entry name" value="Myosin_tail"/>
</dbReference>
<dbReference type="Gene3D" id="1.20.5.340">
    <property type="match status" value="2"/>
</dbReference>
<name>A0A8T0B4Q8_SILME</name>
<dbReference type="CDD" id="cd06747">
    <property type="entry name" value="PDZ_MYO18-like"/>
    <property type="match status" value="1"/>
</dbReference>
<proteinExistence type="inferred from homology"/>
<keyword evidence="6" id="KW-0009">Actin-binding</keyword>
<feature type="region of interest" description="Disordered" evidence="7">
    <location>
        <begin position="139"/>
        <end position="192"/>
    </location>
</feature>
<feature type="compositionally biased region" description="Polar residues" evidence="7">
    <location>
        <begin position="1818"/>
        <end position="1827"/>
    </location>
</feature>
<evidence type="ECO:0000256" key="6">
    <source>
        <dbReference type="PROSITE-ProRule" id="PRU00782"/>
    </source>
</evidence>
<evidence type="ECO:0000259" key="9">
    <source>
        <dbReference type="PROSITE" id="PS51456"/>
    </source>
</evidence>
<dbReference type="Proteomes" id="UP000606274">
    <property type="component" value="Unassembled WGS sequence"/>
</dbReference>
<feature type="compositionally biased region" description="Low complexity" evidence="7">
    <location>
        <begin position="2863"/>
        <end position="2886"/>
    </location>
</feature>
<feature type="compositionally biased region" description="Polar residues" evidence="7">
    <location>
        <begin position="2512"/>
        <end position="2521"/>
    </location>
</feature>
<feature type="compositionally biased region" description="Basic and acidic residues" evidence="7">
    <location>
        <begin position="2623"/>
        <end position="2632"/>
    </location>
</feature>
<feature type="region of interest" description="Disordered" evidence="7">
    <location>
        <begin position="1808"/>
        <end position="1829"/>
    </location>
</feature>
<evidence type="ECO:0000256" key="5">
    <source>
        <dbReference type="ARBA" id="ARBA00023175"/>
    </source>
</evidence>
<evidence type="ECO:0000256" key="1">
    <source>
        <dbReference type="ARBA" id="ARBA00022741"/>
    </source>
</evidence>
<dbReference type="InterPro" id="IPR000048">
    <property type="entry name" value="IQ_motif_EF-hand-BS"/>
</dbReference>
<dbReference type="Pfam" id="PF00063">
    <property type="entry name" value="Myosin_head"/>
    <property type="match status" value="2"/>
</dbReference>
<dbReference type="FunFam" id="3.40.850.10:FF:000020">
    <property type="entry name" value="unconventional myosin-XVIIIa isoform X1"/>
    <property type="match status" value="1"/>
</dbReference>
<keyword evidence="2 6" id="KW-0067">ATP-binding</keyword>
<evidence type="ECO:0000256" key="7">
    <source>
        <dbReference type="SAM" id="MobiDB-lite"/>
    </source>
</evidence>
<feature type="region of interest" description="Disordered" evidence="7">
    <location>
        <begin position="2764"/>
        <end position="2803"/>
    </location>
</feature>
<feature type="compositionally biased region" description="Low complexity" evidence="7">
    <location>
        <begin position="2928"/>
        <end position="2957"/>
    </location>
</feature>
<comment type="similarity">
    <text evidence="6">Belongs to the TRAFAC class myosin-kinesin ATPase superfamily. Myosin family.</text>
</comment>
<dbReference type="PANTHER" id="PTHR45615">
    <property type="entry name" value="MYOSIN HEAVY CHAIN, NON-MUSCLE"/>
    <property type="match status" value="1"/>
</dbReference>
<dbReference type="PROSITE" id="PS51456">
    <property type="entry name" value="MYOSIN_MOTOR"/>
    <property type="match status" value="1"/>
</dbReference>